<feature type="transmembrane region" description="Helical" evidence="1">
    <location>
        <begin position="37"/>
        <end position="58"/>
    </location>
</feature>
<evidence type="ECO:0000313" key="2">
    <source>
        <dbReference type="EMBL" id="OEH86974.1"/>
    </source>
</evidence>
<feature type="transmembrane region" description="Helical" evidence="1">
    <location>
        <begin position="70"/>
        <end position="89"/>
    </location>
</feature>
<feature type="transmembrane region" description="Helical" evidence="1">
    <location>
        <begin position="95"/>
        <end position="122"/>
    </location>
</feature>
<dbReference type="Proteomes" id="UP000095255">
    <property type="component" value="Unassembled WGS sequence"/>
</dbReference>
<name>A0A1E5LA80_9FIRM</name>
<reference evidence="2 3" key="1">
    <citation type="submission" date="2016-09" db="EMBL/GenBank/DDBJ databases">
        <title>Desulfuribacillus arsenicus sp. nov., an obligately anaerobic, dissimilatory arsenic- and antimonate-reducing bacterium isolated from anoxic sediments.</title>
        <authorList>
            <person name="Abin C.A."/>
            <person name="Hollibaugh J.T."/>
        </authorList>
    </citation>
    <scope>NUCLEOTIDE SEQUENCE [LARGE SCALE GENOMIC DNA]</scope>
    <source>
        <strain evidence="2 3">MLFW-2</strain>
    </source>
</reference>
<feature type="transmembrane region" description="Helical" evidence="1">
    <location>
        <begin position="7"/>
        <end position="25"/>
    </location>
</feature>
<dbReference type="AlphaFoldDB" id="A0A1E5LA80"/>
<keyword evidence="1" id="KW-0472">Membrane</keyword>
<comment type="caution">
    <text evidence="2">The sequence shown here is derived from an EMBL/GenBank/DDBJ whole genome shotgun (WGS) entry which is preliminary data.</text>
</comment>
<dbReference type="EMBL" id="MJAT01000001">
    <property type="protein sequence ID" value="OEH86974.1"/>
    <property type="molecule type" value="Genomic_DNA"/>
</dbReference>
<evidence type="ECO:0000256" key="1">
    <source>
        <dbReference type="SAM" id="Phobius"/>
    </source>
</evidence>
<protein>
    <submittedName>
        <fullName evidence="2">Uncharacterized protein</fullName>
    </submittedName>
</protein>
<evidence type="ECO:0000313" key="3">
    <source>
        <dbReference type="Proteomes" id="UP000095255"/>
    </source>
</evidence>
<proteinExistence type="predicted"/>
<keyword evidence="1" id="KW-1133">Transmembrane helix</keyword>
<gene>
    <name evidence="2" type="ORF">BHU72_01575</name>
</gene>
<sequence length="132" mass="15327">MKKHINILYFSWIVISLAIFSYLTIKFYPRYLENEFPLFTDLTVLIFLPSYFCLTWLAIHLMSIITKNRILNVIITFSIVGIAFVISIIGLEFNLLMNTVISLLALSIGSVHYSITFILFYLSDFNKSLNNK</sequence>
<organism evidence="2 3">
    <name type="scientific">Desulfuribacillus stibiiarsenatis</name>
    <dbReference type="NCBI Taxonomy" id="1390249"/>
    <lineage>
        <taxon>Bacteria</taxon>
        <taxon>Bacillati</taxon>
        <taxon>Bacillota</taxon>
        <taxon>Desulfuribacillia</taxon>
        <taxon>Desulfuribacillales</taxon>
        <taxon>Desulfuribacillaceae</taxon>
        <taxon>Desulfuribacillus</taxon>
    </lineage>
</organism>
<keyword evidence="1" id="KW-0812">Transmembrane</keyword>
<accession>A0A1E5LA80</accession>
<keyword evidence="3" id="KW-1185">Reference proteome</keyword>